<evidence type="ECO:0000256" key="19">
    <source>
        <dbReference type="ARBA" id="ARBA00060592"/>
    </source>
</evidence>
<keyword evidence="14 21" id="KW-0472">Membrane</keyword>
<evidence type="ECO:0000256" key="20">
    <source>
        <dbReference type="SAM" id="MobiDB-lite"/>
    </source>
</evidence>
<evidence type="ECO:0000256" key="21">
    <source>
        <dbReference type="SAM" id="Phobius"/>
    </source>
</evidence>
<protein>
    <recommendedName>
        <fullName evidence="17">peptidoglycan glycosyltransferase</fullName>
        <ecNumber evidence="17">2.4.99.28</ecNumber>
    </recommendedName>
</protein>
<dbReference type="Gene3D" id="1.10.3810.10">
    <property type="entry name" value="Biosynthetic peptidoglycan transglycosylase-like"/>
    <property type="match status" value="1"/>
</dbReference>
<comment type="pathway">
    <text evidence="2">Cell wall biogenesis; peptidoglycan biosynthesis.</text>
</comment>
<evidence type="ECO:0000256" key="15">
    <source>
        <dbReference type="ARBA" id="ARBA00023268"/>
    </source>
</evidence>
<evidence type="ECO:0000256" key="9">
    <source>
        <dbReference type="ARBA" id="ARBA00022692"/>
    </source>
</evidence>
<dbReference type="Pfam" id="PF00912">
    <property type="entry name" value="Transgly"/>
    <property type="match status" value="1"/>
</dbReference>
<keyword evidence="15" id="KW-0511">Multifunctional enzyme</keyword>
<feature type="domain" description="Glycosyl transferase family 51" evidence="23">
    <location>
        <begin position="147"/>
        <end position="321"/>
    </location>
</feature>
<dbReference type="AlphaFoldDB" id="A0A833GXC6"/>
<evidence type="ECO:0000256" key="5">
    <source>
        <dbReference type="ARBA" id="ARBA00022645"/>
    </source>
</evidence>
<evidence type="ECO:0000256" key="14">
    <source>
        <dbReference type="ARBA" id="ARBA00023136"/>
    </source>
</evidence>
<dbReference type="SUPFAM" id="SSF56601">
    <property type="entry name" value="beta-lactamase/transpeptidase-like"/>
    <property type="match status" value="1"/>
</dbReference>
<comment type="similarity">
    <text evidence="3">In the C-terminal section; belongs to the transpeptidase family.</text>
</comment>
<keyword evidence="7" id="KW-0328">Glycosyltransferase</keyword>
<evidence type="ECO:0000256" key="13">
    <source>
        <dbReference type="ARBA" id="ARBA00022989"/>
    </source>
</evidence>
<evidence type="ECO:0000256" key="12">
    <source>
        <dbReference type="ARBA" id="ARBA00022984"/>
    </source>
</evidence>
<keyword evidence="10" id="KW-0378">Hydrolase</keyword>
<evidence type="ECO:0000313" key="25">
    <source>
        <dbReference type="Proteomes" id="UP000460298"/>
    </source>
</evidence>
<dbReference type="GO" id="GO:0008658">
    <property type="term" value="F:penicillin binding"/>
    <property type="evidence" value="ECO:0007669"/>
    <property type="project" value="InterPro"/>
</dbReference>
<evidence type="ECO:0000256" key="6">
    <source>
        <dbReference type="ARBA" id="ARBA00022670"/>
    </source>
</evidence>
<evidence type="ECO:0000256" key="7">
    <source>
        <dbReference type="ARBA" id="ARBA00022676"/>
    </source>
</evidence>
<evidence type="ECO:0000259" key="22">
    <source>
        <dbReference type="Pfam" id="PF00905"/>
    </source>
</evidence>
<dbReference type="GO" id="GO:0071555">
    <property type="term" value="P:cell wall organization"/>
    <property type="evidence" value="ECO:0007669"/>
    <property type="project" value="UniProtKB-KW"/>
</dbReference>
<dbReference type="GO" id="GO:0008955">
    <property type="term" value="F:peptidoglycan glycosyltransferase activity"/>
    <property type="evidence" value="ECO:0007669"/>
    <property type="project" value="UniProtKB-EC"/>
</dbReference>
<evidence type="ECO:0000256" key="8">
    <source>
        <dbReference type="ARBA" id="ARBA00022679"/>
    </source>
</evidence>
<dbReference type="GO" id="GO:0008360">
    <property type="term" value="P:regulation of cell shape"/>
    <property type="evidence" value="ECO:0007669"/>
    <property type="project" value="UniProtKB-KW"/>
</dbReference>
<dbReference type="PANTHER" id="PTHR32282:SF33">
    <property type="entry name" value="PEPTIDOGLYCAN GLYCOSYLTRANSFERASE"/>
    <property type="match status" value="1"/>
</dbReference>
<dbReference type="InterPro" id="IPR036950">
    <property type="entry name" value="PBP_transglycosylase"/>
</dbReference>
<dbReference type="InterPro" id="IPR001460">
    <property type="entry name" value="PCN-bd_Tpept"/>
</dbReference>
<proteinExistence type="inferred from homology"/>
<dbReference type="EMBL" id="WBUI01000059">
    <property type="protein sequence ID" value="KAB2928069.1"/>
    <property type="molecule type" value="Genomic_DNA"/>
</dbReference>
<dbReference type="PANTHER" id="PTHR32282">
    <property type="entry name" value="BINDING PROTEIN TRANSPEPTIDASE, PUTATIVE-RELATED"/>
    <property type="match status" value="1"/>
</dbReference>
<evidence type="ECO:0000256" key="2">
    <source>
        <dbReference type="ARBA" id="ARBA00004752"/>
    </source>
</evidence>
<dbReference type="Proteomes" id="UP000460298">
    <property type="component" value="Unassembled WGS sequence"/>
</dbReference>
<dbReference type="InterPro" id="IPR001264">
    <property type="entry name" value="Glyco_trans_51"/>
</dbReference>
<dbReference type="EC" id="2.4.99.28" evidence="17"/>
<keyword evidence="5" id="KW-0121">Carboxypeptidase</keyword>
<reference evidence="24 25" key="1">
    <citation type="submission" date="2019-10" db="EMBL/GenBank/DDBJ databases">
        <title>Extracellular Electron Transfer in a Candidatus Methanoperedens spp. Enrichment Culture.</title>
        <authorList>
            <person name="Berger S."/>
            <person name="Rangel Shaw D."/>
            <person name="Berben T."/>
            <person name="In 'T Zandt M."/>
            <person name="Frank J."/>
            <person name="Reimann J."/>
            <person name="Jetten M.S.M."/>
            <person name="Welte C.U."/>
        </authorList>
    </citation>
    <scope>NUCLEOTIDE SEQUENCE [LARGE SCALE GENOMIC DNA]</scope>
    <source>
        <strain evidence="24">SB12</strain>
    </source>
</reference>
<dbReference type="InterPro" id="IPR050396">
    <property type="entry name" value="Glycosyltr_51/Transpeptidase"/>
</dbReference>
<evidence type="ECO:0000256" key="16">
    <source>
        <dbReference type="ARBA" id="ARBA00023316"/>
    </source>
</evidence>
<comment type="subcellular location">
    <subcellularLocation>
        <location evidence="1">Membrane</location>
    </subcellularLocation>
</comment>
<comment type="pathway">
    <text evidence="19">Glycan biosynthesis.</text>
</comment>
<keyword evidence="13 21" id="KW-1133">Transmembrane helix</keyword>
<comment type="catalytic activity">
    <reaction evidence="18">
        <text>[GlcNAc-(1-&gt;4)-Mur2Ac(oyl-L-Ala-gamma-D-Glu-L-Lys-D-Ala-D-Ala)](n)-di-trans,octa-cis-undecaprenyl diphosphate + beta-D-GlcNAc-(1-&gt;4)-Mur2Ac(oyl-L-Ala-gamma-D-Glu-L-Lys-D-Ala-D-Ala)-di-trans,octa-cis-undecaprenyl diphosphate = [GlcNAc-(1-&gt;4)-Mur2Ac(oyl-L-Ala-gamma-D-Glu-L-Lys-D-Ala-D-Ala)](n+1)-di-trans,octa-cis-undecaprenyl diphosphate + di-trans,octa-cis-undecaprenyl diphosphate + H(+)</text>
        <dbReference type="Rhea" id="RHEA:23708"/>
        <dbReference type="Rhea" id="RHEA-COMP:9602"/>
        <dbReference type="Rhea" id="RHEA-COMP:9603"/>
        <dbReference type="ChEBI" id="CHEBI:15378"/>
        <dbReference type="ChEBI" id="CHEBI:58405"/>
        <dbReference type="ChEBI" id="CHEBI:60033"/>
        <dbReference type="ChEBI" id="CHEBI:78435"/>
        <dbReference type="EC" id="2.4.99.28"/>
    </reaction>
</comment>
<dbReference type="GO" id="GO:0006508">
    <property type="term" value="P:proteolysis"/>
    <property type="evidence" value="ECO:0007669"/>
    <property type="project" value="UniProtKB-KW"/>
</dbReference>
<evidence type="ECO:0000256" key="3">
    <source>
        <dbReference type="ARBA" id="ARBA00007090"/>
    </source>
</evidence>
<dbReference type="GO" id="GO:0004180">
    <property type="term" value="F:carboxypeptidase activity"/>
    <property type="evidence" value="ECO:0007669"/>
    <property type="project" value="UniProtKB-KW"/>
</dbReference>
<dbReference type="GO" id="GO:0030288">
    <property type="term" value="C:outer membrane-bounded periplasmic space"/>
    <property type="evidence" value="ECO:0007669"/>
    <property type="project" value="TreeGrafter"/>
</dbReference>
<gene>
    <name evidence="24" type="ORF">F9K24_22285</name>
</gene>
<keyword evidence="6" id="KW-0645">Protease</keyword>
<name>A0A833GXC6_9LEPT</name>
<evidence type="ECO:0000256" key="10">
    <source>
        <dbReference type="ARBA" id="ARBA00022801"/>
    </source>
</evidence>
<comment type="similarity">
    <text evidence="4">In the N-terminal section; belongs to the glycosyltransferase 51 family.</text>
</comment>
<sequence>MLFSMSSLTTEAGRSMTSPAAIWFARCSGRIRILAMRGVLSCCETTAACYTGLKRKDKQRINSTITFLPVSPEKPSPDIPRPAKAKPGPKKTYGARHITGYVALLGLLLTALLGSPLLAIVSLDIPDLTSVAHYQPPQASLIIDRHGTVVARIFDENRTVIPLSAMPELLPKAFIAAEDNRFFEHQGLDFLSVIRAAIVNLRRGERGQGGSTITQQVARSLLLTPEKTYVRKFKEAILAWRIDTLLSKEEILYIYLNQIYLGAGTYGVEAASHAYFRKRAAELTLAEMAILAGLPQAPSRYTPLGFPKRAIARQIYVLNRMAAAGYITPEQARQAHSDRITYHNATAAEHLAENGYFIEAVKKKVAKQVDQPLSRAGLRIYTTLDQDMQQKATAAVREGTLNLMDRSRGGGLTPGGGQPQAALASIEIASSKVRALVGGTDFLTSPFDRATQAKRQAGSSFKPLVYAAALRAGWEPESLISDSPFSITGANGVRWQPKNYGGKYHGQVTLAEALAHSYNTAAVRLLQAVGAQRVHDLARAAGVTSYLPPDLSLALGSADLTLLELTAAYLPFVRQGRYSPPSFIERVEMPDGTVLPGDGGDVRQVLEVPVAYKMRRMLEGVVRLGTGRRVAVLPGAIGGKTGTSNDNRDNWFIGFNERLLTGIWVGYDHNASLGREETGGRTAAPIWLSYTRSLPQSFW</sequence>
<dbReference type="FunFam" id="1.10.3810.10:FF:000003">
    <property type="entry name" value="Penicillin-binding protein 1a"/>
    <property type="match status" value="1"/>
</dbReference>
<dbReference type="GO" id="GO:0016020">
    <property type="term" value="C:membrane"/>
    <property type="evidence" value="ECO:0007669"/>
    <property type="project" value="UniProtKB-SubCell"/>
</dbReference>
<comment type="caution">
    <text evidence="24">The sequence shown here is derived from an EMBL/GenBank/DDBJ whole genome shotgun (WGS) entry which is preliminary data.</text>
</comment>
<accession>A0A833GXC6</accession>
<organism evidence="24 25">
    <name type="scientific">Leptonema illini</name>
    <dbReference type="NCBI Taxonomy" id="183"/>
    <lineage>
        <taxon>Bacteria</taxon>
        <taxon>Pseudomonadati</taxon>
        <taxon>Spirochaetota</taxon>
        <taxon>Spirochaetia</taxon>
        <taxon>Leptospirales</taxon>
        <taxon>Leptospiraceae</taxon>
        <taxon>Leptonema</taxon>
    </lineage>
</organism>
<evidence type="ECO:0000256" key="11">
    <source>
        <dbReference type="ARBA" id="ARBA00022960"/>
    </source>
</evidence>
<feature type="domain" description="Penicillin-binding protein transpeptidase" evidence="22">
    <location>
        <begin position="430"/>
        <end position="658"/>
    </location>
</feature>
<evidence type="ECO:0000259" key="23">
    <source>
        <dbReference type="Pfam" id="PF00912"/>
    </source>
</evidence>
<evidence type="ECO:0000256" key="1">
    <source>
        <dbReference type="ARBA" id="ARBA00004370"/>
    </source>
</evidence>
<dbReference type="Pfam" id="PF00905">
    <property type="entry name" value="Transpeptidase"/>
    <property type="match status" value="1"/>
</dbReference>
<dbReference type="GO" id="GO:0009252">
    <property type="term" value="P:peptidoglycan biosynthetic process"/>
    <property type="evidence" value="ECO:0007669"/>
    <property type="project" value="UniProtKB-KW"/>
</dbReference>
<evidence type="ECO:0000313" key="24">
    <source>
        <dbReference type="EMBL" id="KAB2928069.1"/>
    </source>
</evidence>
<keyword evidence="11" id="KW-0133">Cell shape</keyword>
<dbReference type="SUPFAM" id="SSF53955">
    <property type="entry name" value="Lysozyme-like"/>
    <property type="match status" value="1"/>
</dbReference>
<keyword evidence="12" id="KW-0573">Peptidoglycan synthesis</keyword>
<evidence type="ECO:0000256" key="17">
    <source>
        <dbReference type="ARBA" id="ARBA00044770"/>
    </source>
</evidence>
<feature type="transmembrane region" description="Helical" evidence="21">
    <location>
        <begin position="98"/>
        <end position="121"/>
    </location>
</feature>
<evidence type="ECO:0000256" key="4">
    <source>
        <dbReference type="ARBA" id="ARBA00007739"/>
    </source>
</evidence>
<dbReference type="InterPro" id="IPR023346">
    <property type="entry name" value="Lysozyme-like_dom_sf"/>
</dbReference>
<keyword evidence="8" id="KW-0808">Transferase</keyword>
<keyword evidence="16" id="KW-0961">Cell wall biogenesis/degradation</keyword>
<dbReference type="InterPro" id="IPR012338">
    <property type="entry name" value="Beta-lactam/transpept-like"/>
</dbReference>
<dbReference type="NCBIfam" id="TIGR02074">
    <property type="entry name" value="PBP_1a_fam"/>
    <property type="match status" value="1"/>
</dbReference>
<keyword evidence="9 21" id="KW-0812">Transmembrane</keyword>
<dbReference type="Gene3D" id="3.40.710.10">
    <property type="entry name" value="DD-peptidase/beta-lactamase superfamily"/>
    <property type="match status" value="1"/>
</dbReference>
<evidence type="ECO:0000256" key="18">
    <source>
        <dbReference type="ARBA" id="ARBA00049902"/>
    </source>
</evidence>
<feature type="region of interest" description="Disordered" evidence="20">
    <location>
        <begin position="71"/>
        <end position="91"/>
    </location>
</feature>